<dbReference type="Ensembl" id="ENSOANT00000024558.2">
    <property type="protein sequence ID" value="ENSOANP00000024554.2"/>
    <property type="gene ID" value="ENSOANG00000015589.3"/>
</dbReference>
<protein>
    <submittedName>
        <fullName evidence="8">Espin like</fullName>
    </submittedName>
</protein>
<gene>
    <name evidence="8" type="primary">ESPNL</name>
</gene>
<feature type="region of interest" description="Disordered" evidence="7">
    <location>
        <begin position="585"/>
        <end position="670"/>
    </location>
</feature>
<dbReference type="GO" id="GO:0051017">
    <property type="term" value="P:actin filament bundle assembly"/>
    <property type="evidence" value="ECO:0000318"/>
    <property type="project" value="GO_Central"/>
</dbReference>
<feature type="repeat" description="ANK" evidence="5">
    <location>
        <begin position="271"/>
        <end position="303"/>
    </location>
</feature>
<feature type="compositionally biased region" description="Low complexity" evidence="7">
    <location>
        <begin position="901"/>
        <end position="914"/>
    </location>
</feature>
<evidence type="ECO:0000256" key="2">
    <source>
        <dbReference type="ARBA" id="ARBA00022737"/>
    </source>
</evidence>
<dbReference type="GO" id="GO:0005737">
    <property type="term" value="C:cytoplasm"/>
    <property type="evidence" value="ECO:0000318"/>
    <property type="project" value="GO_Central"/>
</dbReference>
<dbReference type="PROSITE" id="PS50297">
    <property type="entry name" value="ANK_REP_REGION"/>
    <property type="match status" value="4"/>
</dbReference>
<dbReference type="FunFam" id="1.25.40.20:FF:000295">
    <property type="entry name" value="Espin like"/>
    <property type="match status" value="1"/>
</dbReference>
<dbReference type="HOGENOM" id="CLU_017253_0_0_1"/>
<reference evidence="8 9" key="1">
    <citation type="journal article" date="2008" name="Nature">
        <title>Genome analysis of the platypus reveals unique signatures of evolution.</title>
        <authorList>
            <person name="Warren W.C."/>
            <person name="Hillier L.W."/>
            <person name="Marshall Graves J.A."/>
            <person name="Birney E."/>
            <person name="Ponting C.P."/>
            <person name="Grutzner F."/>
            <person name="Belov K."/>
            <person name="Miller W."/>
            <person name="Clarke L."/>
            <person name="Chinwalla A.T."/>
            <person name="Yang S.P."/>
            <person name="Heger A."/>
            <person name="Locke D.P."/>
            <person name="Miethke P."/>
            <person name="Waters P.D."/>
            <person name="Veyrunes F."/>
            <person name="Fulton L."/>
            <person name="Fulton B."/>
            <person name="Graves T."/>
            <person name="Wallis J."/>
            <person name="Puente X.S."/>
            <person name="Lopez-Otin C."/>
            <person name="Ordonez G.R."/>
            <person name="Eichler E.E."/>
            <person name="Chen L."/>
            <person name="Cheng Z."/>
            <person name="Deakin J.E."/>
            <person name="Alsop A."/>
            <person name="Thompson K."/>
            <person name="Kirby P."/>
            <person name="Papenfuss A.T."/>
            <person name="Wakefield M.J."/>
            <person name="Olender T."/>
            <person name="Lancet D."/>
            <person name="Huttley G.A."/>
            <person name="Smit A.F."/>
            <person name="Pask A."/>
            <person name="Temple-Smith P."/>
            <person name="Batzer M.A."/>
            <person name="Walker J.A."/>
            <person name="Konkel M.K."/>
            <person name="Harris R.S."/>
            <person name="Whittington C.M."/>
            <person name="Wong E.S."/>
            <person name="Gemmell N.J."/>
            <person name="Buschiazzo E."/>
            <person name="Vargas Jentzsch I.M."/>
            <person name="Merkel A."/>
            <person name="Schmitz J."/>
            <person name="Zemann A."/>
            <person name="Churakov G."/>
            <person name="Kriegs J.O."/>
            <person name="Brosius J."/>
            <person name="Murchison E.P."/>
            <person name="Sachidanandam R."/>
            <person name="Smith C."/>
            <person name="Hannon G.J."/>
            <person name="Tsend-Ayush E."/>
            <person name="McMillan D."/>
            <person name="Attenborough R."/>
            <person name="Rens W."/>
            <person name="Ferguson-Smith M."/>
            <person name="Lefevre C.M."/>
            <person name="Sharp J.A."/>
            <person name="Nicholas K.R."/>
            <person name="Ray D.A."/>
            <person name="Kube M."/>
            <person name="Reinhardt R."/>
            <person name="Pringle T.H."/>
            <person name="Taylor J."/>
            <person name="Jones R.C."/>
            <person name="Nixon B."/>
            <person name="Dacheux J.L."/>
            <person name="Niwa H."/>
            <person name="Sekita Y."/>
            <person name="Huang X."/>
            <person name="Stark A."/>
            <person name="Kheradpour P."/>
            <person name="Kellis M."/>
            <person name="Flicek P."/>
            <person name="Chen Y."/>
            <person name="Webber C."/>
            <person name="Hardison R."/>
            <person name="Nelson J."/>
            <person name="Hallsworth-Pepin K."/>
            <person name="Delehaunty K."/>
            <person name="Markovic C."/>
            <person name="Minx P."/>
            <person name="Feng Y."/>
            <person name="Kremitzki C."/>
            <person name="Mitreva M."/>
            <person name="Glasscock J."/>
            <person name="Wylie T."/>
            <person name="Wohldmann P."/>
            <person name="Thiru P."/>
            <person name="Nhan M.N."/>
            <person name="Pohl C.S."/>
            <person name="Smith S.M."/>
            <person name="Hou S."/>
            <person name="Nefedov M."/>
            <person name="de Jong P.J."/>
            <person name="Renfree M.B."/>
            <person name="Mardis E.R."/>
            <person name="Wilson R.K."/>
        </authorList>
    </citation>
    <scope>NUCLEOTIDE SEQUENCE [LARGE SCALE GENOMIC DNA]</scope>
    <source>
        <strain evidence="8 9">Glennie</strain>
    </source>
</reference>
<keyword evidence="4 5" id="KW-0040">ANK repeat</keyword>
<evidence type="ECO:0000256" key="1">
    <source>
        <dbReference type="ARBA" id="ARBA00004645"/>
    </source>
</evidence>
<evidence type="ECO:0000313" key="9">
    <source>
        <dbReference type="Proteomes" id="UP000002279"/>
    </source>
</evidence>
<evidence type="ECO:0000256" key="5">
    <source>
        <dbReference type="PROSITE-ProRule" id="PRU00023"/>
    </source>
</evidence>
<dbReference type="Pfam" id="PF12796">
    <property type="entry name" value="Ank_2"/>
    <property type="match status" value="3"/>
</dbReference>
<accession>F7DS46</accession>
<dbReference type="PANTHER" id="PTHR24153:SF0">
    <property type="entry name" value="ESPIN-LIKE PROTEIN"/>
    <property type="match status" value="1"/>
</dbReference>
<organism evidence="8 9">
    <name type="scientific">Ornithorhynchus anatinus</name>
    <name type="common">Duckbill platypus</name>
    <dbReference type="NCBI Taxonomy" id="9258"/>
    <lineage>
        <taxon>Eukaryota</taxon>
        <taxon>Metazoa</taxon>
        <taxon>Chordata</taxon>
        <taxon>Craniata</taxon>
        <taxon>Vertebrata</taxon>
        <taxon>Euteleostomi</taxon>
        <taxon>Mammalia</taxon>
        <taxon>Monotremata</taxon>
        <taxon>Ornithorhynchidae</taxon>
        <taxon>Ornithorhynchus</taxon>
    </lineage>
</organism>
<dbReference type="InParanoid" id="F7DS46"/>
<keyword evidence="3" id="KW-1009">Hearing</keyword>
<dbReference type="InterPro" id="IPR052420">
    <property type="entry name" value="Espin/Espin-like"/>
</dbReference>
<keyword evidence="2" id="KW-0677">Repeat</keyword>
<dbReference type="Pfam" id="PF13637">
    <property type="entry name" value="Ank_4"/>
    <property type="match status" value="1"/>
</dbReference>
<proteinExistence type="predicted"/>
<dbReference type="InterPro" id="IPR036770">
    <property type="entry name" value="Ankyrin_rpt-contain_sf"/>
</dbReference>
<feature type="repeat" description="ANK" evidence="5">
    <location>
        <begin position="171"/>
        <end position="193"/>
    </location>
</feature>
<feature type="compositionally biased region" description="Basic and acidic residues" evidence="7">
    <location>
        <begin position="871"/>
        <end position="882"/>
    </location>
</feature>
<feature type="repeat" description="ANK" evidence="5">
    <location>
        <begin position="239"/>
        <end position="271"/>
    </location>
</feature>
<dbReference type="PROSITE" id="PS50088">
    <property type="entry name" value="ANK_REPEAT"/>
    <property type="match status" value="5"/>
</dbReference>
<name>F7DS46_ORNAN</name>
<dbReference type="OMA" id="NGQLECC"/>
<feature type="region of interest" description="Disordered" evidence="7">
    <location>
        <begin position="871"/>
        <end position="915"/>
    </location>
</feature>
<dbReference type="InterPro" id="IPR002110">
    <property type="entry name" value="Ankyrin_rpt"/>
</dbReference>
<evidence type="ECO:0000313" key="8">
    <source>
        <dbReference type="Ensembl" id="ENSOANP00000024554.2"/>
    </source>
</evidence>
<reference evidence="8" key="3">
    <citation type="submission" date="2025-09" db="UniProtKB">
        <authorList>
            <consortium name="Ensembl"/>
        </authorList>
    </citation>
    <scope>IDENTIFICATION</scope>
    <source>
        <strain evidence="8">Glennie</strain>
    </source>
</reference>
<sequence>MGDQRAILAARDGDLTTLERLFEDGLLKQGVTDAQGAGPVHHASRGGHLECLKFLVQRAELPGNQRAKNGATPAHDAAATGHLAELQWLMRDGGCGVQVQDVSGVSPLHLAARFGHPMVVEWLVREGYDPAAETLEGASPVHYAAAKGDLTCLKLLVAADPRNCVDKQTRSGASPLYLACQEGHLHVAQFLVKDCGANVHLRAHDGMTILHAAACSGHYSLVVWLVTFTDVGLAAQDDEGATALHFAARGGHTPIVDRLLLMGAEITKDHWGGTPLHDAAENGQLECCRTLIVHHVDPTLLDGDGYTARDLAEYNGHRDCTLFLQQVETLAQVKSPTPSLPPSPTIQAVWPPDAGKIPVQGEKMEAFEDLGKSLISLRLKELNQSDADALVPTHDERGYPIPEWKRQVMVRKLQARLLSEETLSQKEGGGSMEVSDWRYSQAHNAILGSYGELLTEDDLMYLEKQIENLQLKKKCRDYERELGRLAEELQALLPPPIVNVSVHGRPRRDPGAEGEGQALPMWCSRVSGAAKSMSLPLRNMNGLVSREEKSAGGLPARAVPDPPGGSVEREILGCGVSVRSLRDSFEKQACSEPQKPAQPQEAKMGPGGPLRGAHPLGGTGPHKIQAGDKSQKRQLREERASGDPKVATDAGIGCEEASSGTNGSPVAESASLRKERIVTLFLSHWKKSAYTPALKTAARRSLESRRARRKGREVAPIGPGAEQSDGKPPLREIGKLAHLLQQRNAIKNLLGDWKDIISHVPSRQIRRLNRQPVTYSPEQFLPYVNGAPVPHDSLTLDLFMLGYFHILDLDLPAEERKTRHLLCFEVFDHLGSHSWETVRAFHRAVIGEIEAGRRGWTDGFEDIKERFFGPDKGPAREIEAGQRKPSPGAAAPSRCLEPRGRLSGTFSGSRGFSSDDICGYIDRSFAFWKEKEAEMFDFRE</sequence>
<keyword evidence="6" id="KW-0175">Coiled coil</keyword>
<dbReference type="SMART" id="SM00248">
    <property type="entry name" value="ANK"/>
    <property type="match status" value="9"/>
</dbReference>
<dbReference type="FunCoup" id="F7DS46">
    <property type="interactions" value="12"/>
</dbReference>
<comment type="subcellular location">
    <subcellularLocation>
        <location evidence="1">Cell projection</location>
        <location evidence="1">Stereocilium</location>
    </subcellularLocation>
</comment>
<dbReference type="Proteomes" id="UP000002279">
    <property type="component" value="Chromosome 7"/>
</dbReference>
<evidence type="ECO:0000256" key="4">
    <source>
        <dbReference type="ARBA" id="ARBA00023043"/>
    </source>
</evidence>
<dbReference type="GO" id="GO:0032420">
    <property type="term" value="C:stereocilium"/>
    <property type="evidence" value="ECO:0007669"/>
    <property type="project" value="UniProtKB-SubCell"/>
</dbReference>
<evidence type="ECO:0000256" key="3">
    <source>
        <dbReference type="ARBA" id="ARBA00022740"/>
    </source>
</evidence>
<dbReference type="GO" id="GO:0051015">
    <property type="term" value="F:actin filament binding"/>
    <property type="evidence" value="ECO:0000318"/>
    <property type="project" value="GO_Central"/>
</dbReference>
<evidence type="ECO:0000256" key="6">
    <source>
        <dbReference type="SAM" id="Coils"/>
    </source>
</evidence>
<feature type="compositionally biased region" description="Basic and acidic residues" evidence="7">
    <location>
        <begin position="625"/>
        <end position="642"/>
    </location>
</feature>
<dbReference type="GO" id="GO:0007605">
    <property type="term" value="P:sensory perception of sound"/>
    <property type="evidence" value="ECO:0007669"/>
    <property type="project" value="UniProtKB-KW"/>
</dbReference>
<feature type="region of interest" description="Disordered" evidence="7">
    <location>
        <begin position="548"/>
        <end position="567"/>
    </location>
</feature>
<feature type="repeat" description="ANK" evidence="5">
    <location>
        <begin position="136"/>
        <end position="157"/>
    </location>
</feature>
<dbReference type="Gene3D" id="1.25.40.20">
    <property type="entry name" value="Ankyrin repeat-containing domain"/>
    <property type="match status" value="3"/>
</dbReference>
<feature type="repeat" description="ANK" evidence="5">
    <location>
        <begin position="103"/>
        <end position="135"/>
    </location>
</feature>
<dbReference type="AlphaFoldDB" id="F7DS46"/>
<dbReference type="GeneTree" id="ENSGT00940000156970"/>
<dbReference type="SUPFAM" id="SSF48403">
    <property type="entry name" value="Ankyrin repeat"/>
    <property type="match status" value="1"/>
</dbReference>
<dbReference type="Bgee" id="ENSOANG00000015589">
    <property type="expression patterns" value="Expressed in testis and 2 other cell types or tissues"/>
</dbReference>
<feature type="region of interest" description="Disordered" evidence="7">
    <location>
        <begin position="699"/>
        <end position="729"/>
    </location>
</feature>
<feature type="coiled-coil region" evidence="6">
    <location>
        <begin position="461"/>
        <end position="488"/>
    </location>
</feature>
<reference evidence="8" key="2">
    <citation type="submission" date="2025-08" db="UniProtKB">
        <authorList>
            <consortium name="Ensembl"/>
        </authorList>
    </citation>
    <scope>IDENTIFICATION</scope>
    <source>
        <strain evidence="8">Glennie</strain>
    </source>
</reference>
<keyword evidence="9" id="KW-1185">Reference proteome</keyword>
<dbReference type="FunFam" id="1.25.40.20:FF:000268">
    <property type="entry name" value="Espin like"/>
    <property type="match status" value="1"/>
</dbReference>
<evidence type="ECO:0000256" key="7">
    <source>
        <dbReference type="SAM" id="MobiDB-lite"/>
    </source>
</evidence>
<feature type="compositionally biased region" description="Gly residues" evidence="7">
    <location>
        <begin position="605"/>
        <end position="620"/>
    </location>
</feature>
<dbReference type="PANTHER" id="PTHR24153">
    <property type="entry name" value="ESPIN"/>
    <property type="match status" value="1"/>
</dbReference>